<dbReference type="SUPFAM" id="SSF51735">
    <property type="entry name" value="NAD(P)-binding Rossmann-fold domains"/>
    <property type="match status" value="1"/>
</dbReference>
<keyword evidence="1" id="KW-0560">Oxidoreductase</keyword>
<dbReference type="Pfam" id="PF03446">
    <property type="entry name" value="NAD_binding_2"/>
    <property type="match status" value="1"/>
</dbReference>
<reference evidence="7" key="1">
    <citation type="submission" date="2018-05" db="EMBL/GenBank/DDBJ databases">
        <title>Zavarzinia sp. HR-AS.</title>
        <authorList>
            <person name="Lee Y."/>
            <person name="Jeon C.O."/>
        </authorList>
    </citation>
    <scope>NUCLEOTIDE SEQUENCE [LARGE SCALE GENOMIC DNA]</scope>
    <source>
        <strain evidence="7">DSM 1231</strain>
    </source>
</reference>
<keyword evidence="7" id="KW-1185">Reference proteome</keyword>
<dbReference type="PIRSF" id="PIRSF000103">
    <property type="entry name" value="HIBADH"/>
    <property type="match status" value="1"/>
</dbReference>
<dbReference type="InterPro" id="IPR036291">
    <property type="entry name" value="NAD(P)-bd_dom_sf"/>
</dbReference>
<evidence type="ECO:0000259" key="5">
    <source>
        <dbReference type="Pfam" id="PF14833"/>
    </source>
</evidence>
<dbReference type="OrthoDB" id="7340804at2"/>
<evidence type="ECO:0000256" key="3">
    <source>
        <dbReference type="PIRSR" id="PIRSR000103-1"/>
    </source>
</evidence>
<dbReference type="Proteomes" id="UP000246077">
    <property type="component" value="Unassembled WGS sequence"/>
</dbReference>
<dbReference type="SUPFAM" id="SSF48179">
    <property type="entry name" value="6-phosphogluconate dehydrogenase C-terminal domain-like"/>
    <property type="match status" value="1"/>
</dbReference>
<feature type="active site" evidence="3">
    <location>
        <position position="171"/>
    </location>
</feature>
<keyword evidence="2" id="KW-0520">NAD</keyword>
<dbReference type="InterPro" id="IPR013328">
    <property type="entry name" value="6PGD_dom2"/>
</dbReference>
<dbReference type="Pfam" id="PF14833">
    <property type="entry name" value="NAD_binding_11"/>
    <property type="match status" value="1"/>
</dbReference>
<name>A0A317E8P0_9PROT</name>
<dbReference type="Gene3D" id="3.40.50.720">
    <property type="entry name" value="NAD(P)-binding Rossmann-like Domain"/>
    <property type="match status" value="1"/>
</dbReference>
<dbReference type="GO" id="GO:0051287">
    <property type="term" value="F:NAD binding"/>
    <property type="evidence" value="ECO:0007669"/>
    <property type="project" value="InterPro"/>
</dbReference>
<dbReference type="PANTHER" id="PTHR22981:SF7">
    <property type="entry name" value="3-HYDROXYISOBUTYRATE DEHYDROGENASE, MITOCHONDRIAL"/>
    <property type="match status" value="1"/>
</dbReference>
<feature type="domain" description="6-phosphogluconate dehydrogenase NADP-binding" evidence="4">
    <location>
        <begin position="7"/>
        <end position="160"/>
    </location>
</feature>
<proteinExistence type="predicted"/>
<dbReference type="InterPro" id="IPR008927">
    <property type="entry name" value="6-PGluconate_DH-like_C_sf"/>
</dbReference>
<dbReference type="EMBL" id="QGLF01000002">
    <property type="protein sequence ID" value="PWR21653.1"/>
    <property type="molecule type" value="Genomic_DNA"/>
</dbReference>
<evidence type="ECO:0000256" key="1">
    <source>
        <dbReference type="ARBA" id="ARBA00023002"/>
    </source>
</evidence>
<dbReference type="AlphaFoldDB" id="A0A317E8P0"/>
<evidence type="ECO:0000313" key="6">
    <source>
        <dbReference type="EMBL" id="PWR21653.1"/>
    </source>
</evidence>
<sequence length="294" mass="29926">MTARRPDIGFIGLGRMGGPMAALLARAGHGVRGFDISAAARDRLAAAGGTPVASPGEAVAPIVILMLPDSAAVDSVVRSGAFAAALRPGTLIIDMSSSEPTATRALAGDLAKREIRLADAPVSGGVRGAEAGRLTIMVGAGADDFPAVADCLAPLGKVIHAGGVGAGHAVKALNNLLSATHLLVTSEAMAAGIRFGLSPEVMLAIFNASSGKSGSTENKWPNFILTERYDSGFAFNLMVKDMTIATRLARHLGTGMALGERAVGLWEAARAALPPDADHTEIARWTLDDGDGSA</sequence>
<protein>
    <submittedName>
        <fullName evidence="6">NAD(P)-dependent oxidoreductase</fullName>
    </submittedName>
</protein>
<comment type="caution">
    <text evidence="6">The sequence shown here is derived from an EMBL/GenBank/DDBJ whole genome shotgun (WGS) entry which is preliminary data.</text>
</comment>
<accession>A0A317E8P0</accession>
<dbReference type="PANTHER" id="PTHR22981">
    <property type="entry name" value="3-HYDROXYISOBUTYRATE DEHYDROGENASE-RELATED"/>
    <property type="match status" value="1"/>
</dbReference>
<dbReference type="GO" id="GO:0016616">
    <property type="term" value="F:oxidoreductase activity, acting on the CH-OH group of donors, NAD or NADP as acceptor"/>
    <property type="evidence" value="ECO:0007669"/>
    <property type="project" value="TreeGrafter"/>
</dbReference>
<dbReference type="GO" id="GO:0050661">
    <property type="term" value="F:NADP binding"/>
    <property type="evidence" value="ECO:0007669"/>
    <property type="project" value="InterPro"/>
</dbReference>
<dbReference type="InterPro" id="IPR015815">
    <property type="entry name" value="HIBADH-related"/>
</dbReference>
<dbReference type="InterPro" id="IPR029154">
    <property type="entry name" value="HIBADH-like_NADP-bd"/>
</dbReference>
<dbReference type="Gene3D" id="1.10.1040.10">
    <property type="entry name" value="N-(1-d-carboxylethyl)-l-norvaline Dehydrogenase, domain 2"/>
    <property type="match status" value="1"/>
</dbReference>
<evidence type="ECO:0000313" key="7">
    <source>
        <dbReference type="Proteomes" id="UP000246077"/>
    </source>
</evidence>
<feature type="domain" description="3-hydroxyisobutyrate dehydrogenase-like NAD-binding" evidence="5">
    <location>
        <begin position="165"/>
        <end position="285"/>
    </location>
</feature>
<evidence type="ECO:0000259" key="4">
    <source>
        <dbReference type="Pfam" id="PF03446"/>
    </source>
</evidence>
<dbReference type="RefSeq" id="WP_109920298.1">
    <property type="nucleotide sequence ID" value="NZ_QGLF01000002.1"/>
</dbReference>
<organism evidence="6 7">
    <name type="scientific">Zavarzinia compransoris</name>
    <dbReference type="NCBI Taxonomy" id="1264899"/>
    <lineage>
        <taxon>Bacteria</taxon>
        <taxon>Pseudomonadati</taxon>
        <taxon>Pseudomonadota</taxon>
        <taxon>Alphaproteobacteria</taxon>
        <taxon>Rhodospirillales</taxon>
        <taxon>Zavarziniaceae</taxon>
        <taxon>Zavarzinia</taxon>
    </lineage>
</organism>
<gene>
    <name evidence="6" type="ORF">DKG75_06535</name>
</gene>
<evidence type="ECO:0000256" key="2">
    <source>
        <dbReference type="ARBA" id="ARBA00023027"/>
    </source>
</evidence>
<dbReference type="InterPro" id="IPR006115">
    <property type="entry name" value="6PGDH_NADP-bd"/>
</dbReference>